<dbReference type="PANTHER" id="PTHR45527">
    <property type="entry name" value="NONRIBOSOMAL PEPTIDE SYNTHETASE"/>
    <property type="match status" value="1"/>
</dbReference>
<dbReference type="GO" id="GO:0005829">
    <property type="term" value="C:cytosol"/>
    <property type="evidence" value="ECO:0007669"/>
    <property type="project" value="TreeGrafter"/>
</dbReference>
<feature type="domain" description="Condensation" evidence="2">
    <location>
        <begin position="22"/>
        <end position="452"/>
    </location>
</feature>
<reference evidence="3 4" key="1">
    <citation type="submission" date="2014-05" db="EMBL/GenBank/DDBJ databases">
        <title>Draft Genome Sequence of Kitasatospora cheerisanensis KCTC 2395.</title>
        <authorList>
            <person name="Nam D.H."/>
        </authorList>
    </citation>
    <scope>NUCLEOTIDE SEQUENCE [LARGE SCALE GENOMIC DNA]</scope>
    <source>
        <strain evidence="3 4">KCTC 2395</strain>
    </source>
</reference>
<dbReference type="GO" id="GO:0031177">
    <property type="term" value="F:phosphopantetheine binding"/>
    <property type="evidence" value="ECO:0007669"/>
    <property type="project" value="TreeGrafter"/>
</dbReference>
<dbReference type="InterPro" id="IPR023213">
    <property type="entry name" value="CAT-like_dom_sf"/>
</dbReference>
<dbReference type="HOGENOM" id="CLU_000022_2_9_11"/>
<dbReference type="GO" id="GO:0008610">
    <property type="term" value="P:lipid biosynthetic process"/>
    <property type="evidence" value="ECO:0007669"/>
    <property type="project" value="UniProtKB-ARBA"/>
</dbReference>
<evidence type="ECO:0000256" key="1">
    <source>
        <dbReference type="SAM" id="MobiDB-lite"/>
    </source>
</evidence>
<dbReference type="AlphaFoldDB" id="A0A066Z5T8"/>
<feature type="compositionally biased region" description="Basic and acidic residues" evidence="1">
    <location>
        <begin position="1"/>
        <end position="11"/>
    </location>
</feature>
<dbReference type="CDD" id="cd19543">
    <property type="entry name" value="DCL_NRPS"/>
    <property type="match status" value="1"/>
</dbReference>
<dbReference type="PANTHER" id="PTHR45527:SF1">
    <property type="entry name" value="FATTY ACID SYNTHASE"/>
    <property type="match status" value="1"/>
</dbReference>
<dbReference type="Proteomes" id="UP000027178">
    <property type="component" value="Unassembled WGS sequence"/>
</dbReference>
<dbReference type="eggNOG" id="COG1020">
    <property type="taxonomic scope" value="Bacteria"/>
</dbReference>
<accession>A0A066Z5T8</accession>
<dbReference type="InterPro" id="IPR001242">
    <property type="entry name" value="Condensation_dom"/>
</dbReference>
<protein>
    <recommendedName>
        <fullName evidence="2">Condensation domain-containing protein</fullName>
    </recommendedName>
</protein>
<gene>
    <name evidence="3" type="ORF">KCH_06320</name>
</gene>
<name>A0A066Z5T8_9ACTN</name>
<dbReference type="GO" id="GO:0044550">
    <property type="term" value="P:secondary metabolite biosynthetic process"/>
    <property type="evidence" value="ECO:0007669"/>
    <property type="project" value="TreeGrafter"/>
</dbReference>
<keyword evidence="4" id="KW-1185">Reference proteome</keyword>
<dbReference type="RefSeq" id="WP_051652672.1">
    <property type="nucleotide sequence ID" value="NZ_KK853997.1"/>
</dbReference>
<comment type="caution">
    <text evidence="3">The sequence shown here is derived from an EMBL/GenBank/DDBJ whole genome shotgun (WGS) entry which is preliminary data.</text>
</comment>
<dbReference type="EMBL" id="JNBY01000025">
    <property type="protein sequence ID" value="KDN87619.1"/>
    <property type="molecule type" value="Genomic_DNA"/>
</dbReference>
<dbReference type="SUPFAM" id="SSF52777">
    <property type="entry name" value="CoA-dependent acyltransferases"/>
    <property type="match status" value="2"/>
</dbReference>
<dbReference type="GO" id="GO:0003824">
    <property type="term" value="F:catalytic activity"/>
    <property type="evidence" value="ECO:0007669"/>
    <property type="project" value="InterPro"/>
</dbReference>
<dbReference type="Gene3D" id="3.30.559.30">
    <property type="entry name" value="Nonribosomal peptide synthetase, condensation domain"/>
    <property type="match status" value="1"/>
</dbReference>
<feature type="region of interest" description="Disordered" evidence="1">
    <location>
        <begin position="1"/>
        <end position="20"/>
    </location>
</feature>
<proteinExistence type="predicted"/>
<dbReference type="GO" id="GO:0043041">
    <property type="term" value="P:amino acid activation for nonribosomal peptide biosynthetic process"/>
    <property type="evidence" value="ECO:0007669"/>
    <property type="project" value="TreeGrafter"/>
</dbReference>
<evidence type="ECO:0000259" key="2">
    <source>
        <dbReference type="Pfam" id="PF00668"/>
    </source>
</evidence>
<evidence type="ECO:0000313" key="4">
    <source>
        <dbReference type="Proteomes" id="UP000027178"/>
    </source>
</evidence>
<dbReference type="Pfam" id="PF00668">
    <property type="entry name" value="Condensation"/>
    <property type="match status" value="1"/>
</dbReference>
<dbReference type="PATRIC" id="fig|1348663.4.peg.602"/>
<sequence>MNDSFTPHDEPQQTGAVPSDLEDVYPLSSLQEGLLFHALYDDGARDVYVVQSYLDLAGAVEEGRLAAAIDALLVRHANLRVGFWYEDPQDVVQFVQREVETPLRVVDLTGQADAAVRAAMDEDWQRRFDLEAPPLLRFSLLRLGEGRHRLVLTCHHLLLDGWSMPIVVRELLALYRGEQLEPVRPYRDHLELLAARDTAAAERAWAAALDGFETPHPVAPAVAGASAVEPGLLTRHAGAELTARLTAAARGRGLTFGSVAYTLWGVLVGSLTGSTDTVFGTTVSGRPEDLPGAESMVGLFINTVPVRVRPAAADTLASAAADVQRAQAALMDHQHLGLAAVQRAAGASGPLFDTLLVVENYQGGGDELKARLAASEGEGEGPTVTALGARDATHYPLGLTLLPGADLRLELEYRPDVFDAAAAETLLGRFLALLEEFAADPDTPLARLNLLARPSARR</sequence>
<dbReference type="Gene3D" id="3.30.559.10">
    <property type="entry name" value="Chloramphenicol acetyltransferase-like domain"/>
    <property type="match status" value="1"/>
</dbReference>
<organism evidence="3 4">
    <name type="scientific">Kitasatospora cheerisanensis KCTC 2395</name>
    <dbReference type="NCBI Taxonomy" id="1348663"/>
    <lineage>
        <taxon>Bacteria</taxon>
        <taxon>Bacillati</taxon>
        <taxon>Actinomycetota</taxon>
        <taxon>Actinomycetes</taxon>
        <taxon>Kitasatosporales</taxon>
        <taxon>Streptomycetaceae</taxon>
        <taxon>Kitasatospora</taxon>
    </lineage>
</organism>
<evidence type="ECO:0000313" key="3">
    <source>
        <dbReference type="EMBL" id="KDN87619.1"/>
    </source>
</evidence>